<dbReference type="InterPro" id="IPR024420">
    <property type="entry name" value="TRAPP_III_complex_Trs85"/>
</dbReference>
<accession>A0ABR2C7H6</accession>
<dbReference type="PANTHER" id="PTHR12975">
    <property type="entry name" value="TRANSPORT PROTEIN TRAPP"/>
    <property type="match status" value="1"/>
</dbReference>
<evidence type="ECO:0000313" key="2">
    <source>
        <dbReference type="Proteomes" id="UP001472677"/>
    </source>
</evidence>
<dbReference type="Proteomes" id="UP001472677">
    <property type="component" value="Unassembled WGS sequence"/>
</dbReference>
<name>A0ABR2C7H6_9ROSI</name>
<dbReference type="EMBL" id="JBBPBM010000066">
    <property type="protein sequence ID" value="KAK8514706.1"/>
    <property type="molecule type" value="Genomic_DNA"/>
</dbReference>
<keyword evidence="2" id="KW-1185">Reference proteome</keyword>
<comment type="caution">
    <text evidence="1">The sequence shown here is derived from an EMBL/GenBank/DDBJ whole genome shotgun (WGS) entry which is preliminary data.</text>
</comment>
<dbReference type="PANTHER" id="PTHR12975:SF6">
    <property type="entry name" value="TRAFFICKING PROTEIN PARTICLE COMPLEX SUBUNIT 8"/>
    <property type="match status" value="1"/>
</dbReference>
<organism evidence="1 2">
    <name type="scientific">Hibiscus sabdariffa</name>
    <name type="common">roselle</name>
    <dbReference type="NCBI Taxonomy" id="183260"/>
    <lineage>
        <taxon>Eukaryota</taxon>
        <taxon>Viridiplantae</taxon>
        <taxon>Streptophyta</taxon>
        <taxon>Embryophyta</taxon>
        <taxon>Tracheophyta</taxon>
        <taxon>Spermatophyta</taxon>
        <taxon>Magnoliopsida</taxon>
        <taxon>eudicotyledons</taxon>
        <taxon>Gunneridae</taxon>
        <taxon>Pentapetalae</taxon>
        <taxon>rosids</taxon>
        <taxon>malvids</taxon>
        <taxon>Malvales</taxon>
        <taxon>Malvaceae</taxon>
        <taxon>Malvoideae</taxon>
        <taxon>Hibiscus</taxon>
    </lineage>
</organism>
<protein>
    <submittedName>
        <fullName evidence="1">Uncharacterized protein</fullName>
    </submittedName>
</protein>
<proteinExistence type="predicted"/>
<gene>
    <name evidence="1" type="ORF">V6N12_057603</name>
</gene>
<dbReference type="Pfam" id="PF12739">
    <property type="entry name" value="TRAPPC-Trs85"/>
    <property type="match status" value="1"/>
</dbReference>
<evidence type="ECO:0000313" key="1">
    <source>
        <dbReference type="EMBL" id="KAK8514706.1"/>
    </source>
</evidence>
<reference evidence="1 2" key="1">
    <citation type="journal article" date="2024" name="G3 (Bethesda)">
        <title>Genome assembly of Hibiscus sabdariffa L. provides insights into metabolisms of medicinal natural products.</title>
        <authorList>
            <person name="Kim T."/>
        </authorList>
    </citation>
    <scope>NUCLEOTIDE SEQUENCE [LARGE SCALE GENOMIC DNA]</scope>
    <source>
        <strain evidence="1">TK-2024</strain>
        <tissue evidence="1">Old leaves</tissue>
    </source>
</reference>
<sequence length="145" mass="16730">MADPASTPLGKMLLEEITPVVMVLCTSLVEQSCLKNGISFVQMLSPFCDFTNIDVPVRTASDQPYRLRKFKLRLFYSSDIRQPNLEVTKDRLKQVITHAGERSFLESSEPSQVNDLLSRPESEIMKLLTILWHDFWLCPQRMMHL</sequence>